<dbReference type="OrthoDB" id="2433577at2759"/>
<comment type="caution">
    <text evidence="2">The sequence shown here is derived from an EMBL/GenBank/DDBJ whole genome shotgun (WGS) entry which is preliminary data.</text>
</comment>
<feature type="region of interest" description="Disordered" evidence="1">
    <location>
        <begin position="1"/>
        <end position="77"/>
    </location>
</feature>
<feature type="region of interest" description="Disordered" evidence="1">
    <location>
        <begin position="99"/>
        <end position="130"/>
    </location>
</feature>
<feature type="compositionally biased region" description="Low complexity" evidence="1">
    <location>
        <begin position="243"/>
        <end position="256"/>
    </location>
</feature>
<dbReference type="Proteomes" id="UP000703661">
    <property type="component" value="Unassembled WGS sequence"/>
</dbReference>
<gene>
    <name evidence="2" type="ORF">BGZ80_001599</name>
</gene>
<feature type="compositionally biased region" description="Basic and acidic residues" evidence="1">
    <location>
        <begin position="100"/>
        <end position="116"/>
    </location>
</feature>
<keyword evidence="3" id="KW-1185">Reference proteome</keyword>
<proteinExistence type="predicted"/>
<dbReference type="AlphaFoldDB" id="A0A9P6SXN5"/>
<protein>
    <submittedName>
        <fullName evidence="2">Uncharacterized protein</fullName>
    </submittedName>
</protein>
<evidence type="ECO:0000313" key="3">
    <source>
        <dbReference type="Proteomes" id="UP000703661"/>
    </source>
</evidence>
<feature type="region of interest" description="Disordered" evidence="1">
    <location>
        <begin position="306"/>
        <end position="332"/>
    </location>
</feature>
<feature type="compositionally biased region" description="Low complexity" evidence="1">
    <location>
        <begin position="120"/>
        <end position="130"/>
    </location>
</feature>
<organism evidence="2 3">
    <name type="scientific">Entomortierella chlamydospora</name>
    <dbReference type="NCBI Taxonomy" id="101097"/>
    <lineage>
        <taxon>Eukaryota</taxon>
        <taxon>Fungi</taxon>
        <taxon>Fungi incertae sedis</taxon>
        <taxon>Mucoromycota</taxon>
        <taxon>Mortierellomycotina</taxon>
        <taxon>Mortierellomycetes</taxon>
        <taxon>Mortierellales</taxon>
        <taxon>Mortierellaceae</taxon>
        <taxon>Entomortierella</taxon>
    </lineage>
</organism>
<accession>A0A9P6SXN5</accession>
<evidence type="ECO:0000256" key="1">
    <source>
        <dbReference type="SAM" id="MobiDB-lite"/>
    </source>
</evidence>
<feature type="region of interest" description="Disordered" evidence="1">
    <location>
        <begin position="225"/>
        <end position="274"/>
    </location>
</feature>
<reference evidence="2" key="1">
    <citation type="journal article" date="2020" name="Fungal Divers.">
        <title>Resolving the Mortierellaceae phylogeny through synthesis of multi-gene phylogenetics and phylogenomics.</title>
        <authorList>
            <person name="Vandepol N."/>
            <person name="Liber J."/>
            <person name="Desiro A."/>
            <person name="Na H."/>
            <person name="Kennedy M."/>
            <person name="Barry K."/>
            <person name="Grigoriev I.V."/>
            <person name="Miller A.N."/>
            <person name="O'Donnell K."/>
            <person name="Stajich J.E."/>
            <person name="Bonito G."/>
        </authorList>
    </citation>
    <scope>NUCLEOTIDE SEQUENCE</scope>
    <source>
        <strain evidence="2">NRRL 2769</strain>
    </source>
</reference>
<name>A0A9P6SXN5_9FUNG</name>
<feature type="compositionally biased region" description="Low complexity" evidence="1">
    <location>
        <begin position="33"/>
        <end position="49"/>
    </location>
</feature>
<sequence length="370" mass="39951">MASIIPFPNVVTHRRMPHLPNSPKPTSIQHPNQEQQQQQKQQQQQNSQQPDYGLQGQVQDSTSSGLRLASGSSSTQRLFLEDGQGQLPHTSGAITGRTVQESERAHRSLHPEEHAQLHKSSSTASSPVMTSHDSKLIKTALYDAFGCLYHPSAHTKHSISNNAIALRSGDVTPLMGLSPKASPLLRPNLGPSAPITPLELSEEGSTAGYFALHVPASSALPAINTPMSGSTPTRHHTHQFRNTHTSSNLSSTFTSDSYEELEHAHQSPISLSRRSSMDVVLDPAEHPVLSSLQALSLSHDKLSFKDSSMTHLRSEPPSAQGSSGAVNPTDQSDASMQYTRALHTSPTSNFFSLDHNEHSSISGFGQQGLV</sequence>
<feature type="compositionally biased region" description="Low complexity" evidence="1">
    <location>
        <begin position="61"/>
        <end position="75"/>
    </location>
</feature>
<dbReference type="EMBL" id="JAAAID010001367">
    <property type="protein sequence ID" value="KAG0010309.1"/>
    <property type="molecule type" value="Genomic_DNA"/>
</dbReference>
<evidence type="ECO:0000313" key="2">
    <source>
        <dbReference type="EMBL" id="KAG0010309.1"/>
    </source>
</evidence>